<reference evidence="3 4" key="1">
    <citation type="submission" date="2024-07" db="EMBL/GenBank/DDBJ databases">
        <title>Section-level genome sequencing and comparative genomics of Aspergillus sections Usti and Cavernicolus.</title>
        <authorList>
            <consortium name="Lawrence Berkeley National Laboratory"/>
            <person name="Nybo J.L."/>
            <person name="Vesth T.C."/>
            <person name="Theobald S."/>
            <person name="Frisvad J.C."/>
            <person name="Larsen T.O."/>
            <person name="Kjaerboelling I."/>
            <person name="Rothschild-Mancinelli K."/>
            <person name="Lyhne E.K."/>
            <person name="Kogle M.E."/>
            <person name="Barry K."/>
            <person name="Clum A."/>
            <person name="Na H."/>
            <person name="Ledsgaard L."/>
            <person name="Lin J."/>
            <person name="Lipzen A."/>
            <person name="Kuo A."/>
            <person name="Riley R."/>
            <person name="Mondo S."/>
            <person name="LaButti K."/>
            <person name="Haridas S."/>
            <person name="Pangalinan J."/>
            <person name="Salamov A.A."/>
            <person name="Simmons B.A."/>
            <person name="Magnuson J.K."/>
            <person name="Chen J."/>
            <person name="Drula E."/>
            <person name="Henrissat B."/>
            <person name="Wiebenga A."/>
            <person name="Lubbers R.J."/>
            <person name="Gomes A.C."/>
            <person name="Makela M.R."/>
            <person name="Stajich J."/>
            <person name="Grigoriev I.V."/>
            <person name="Mortensen U.H."/>
            <person name="De vries R.P."/>
            <person name="Baker S.E."/>
            <person name="Andersen M.R."/>
        </authorList>
    </citation>
    <scope>NUCLEOTIDE SEQUENCE [LARGE SCALE GENOMIC DNA]</scope>
    <source>
        <strain evidence="3 4">CBS 600.67</strain>
    </source>
</reference>
<evidence type="ECO:0000313" key="4">
    <source>
        <dbReference type="Proteomes" id="UP001610335"/>
    </source>
</evidence>
<protein>
    <recommendedName>
        <fullName evidence="2">DUF6594 domain-containing protein</fullName>
    </recommendedName>
</protein>
<keyword evidence="1" id="KW-1133">Transmembrane helix</keyword>
<keyword evidence="1" id="KW-0812">Transmembrane</keyword>
<evidence type="ECO:0000259" key="2">
    <source>
        <dbReference type="Pfam" id="PF20237"/>
    </source>
</evidence>
<dbReference type="Proteomes" id="UP001610335">
    <property type="component" value="Unassembled WGS sequence"/>
</dbReference>
<dbReference type="PANTHER" id="PTHR34502">
    <property type="entry name" value="DUF6594 DOMAIN-CONTAINING PROTEIN-RELATED"/>
    <property type="match status" value="1"/>
</dbReference>
<feature type="transmembrane region" description="Helical" evidence="1">
    <location>
        <begin position="205"/>
        <end position="230"/>
    </location>
</feature>
<evidence type="ECO:0000313" key="3">
    <source>
        <dbReference type="EMBL" id="KAL2834362.1"/>
    </source>
</evidence>
<feature type="transmembrane region" description="Helical" evidence="1">
    <location>
        <begin position="236"/>
        <end position="256"/>
    </location>
</feature>
<comment type="caution">
    <text evidence="3">The sequence shown here is derived from an EMBL/GenBank/DDBJ whole genome shotgun (WGS) entry which is preliminary data.</text>
</comment>
<keyword evidence="4" id="KW-1185">Reference proteome</keyword>
<dbReference type="InterPro" id="IPR046529">
    <property type="entry name" value="DUF6594"/>
</dbReference>
<organism evidence="3 4">
    <name type="scientific">Aspergillus cavernicola</name>
    <dbReference type="NCBI Taxonomy" id="176166"/>
    <lineage>
        <taxon>Eukaryota</taxon>
        <taxon>Fungi</taxon>
        <taxon>Dikarya</taxon>
        <taxon>Ascomycota</taxon>
        <taxon>Pezizomycotina</taxon>
        <taxon>Eurotiomycetes</taxon>
        <taxon>Eurotiomycetidae</taxon>
        <taxon>Eurotiales</taxon>
        <taxon>Aspergillaceae</taxon>
        <taxon>Aspergillus</taxon>
        <taxon>Aspergillus subgen. Nidulantes</taxon>
    </lineage>
</organism>
<dbReference type="Pfam" id="PF20237">
    <property type="entry name" value="DUF6594"/>
    <property type="match status" value="1"/>
</dbReference>
<keyword evidence="1" id="KW-0472">Membrane</keyword>
<sequence>MAGSKPVSGYTSAHKEGFANIARWIALDRDSETSIYRRFNQLSARNLLYLQCELLALEKKLERLDQNDLDSDDMGLKDEARTWETFMERYENGNQEAKLRKELIADLRARMKEYHEALLLQSEIVKLKRPNKRVLEAYRHWFQKPYPVLGGAAKETLDDSDDLVALNTLPEGDYLSMLLRRHWPATEEVSRDGLYHIGRFKETSITIAVAFISILVASFLLIGSIVGLYFATDDALKLGLVAGFTAVFALSVGLMTNARRAEIFAATAAYAAVLVVFVSGNISNSWPES</sequence>
<dbReference type="EMBL" id="JBFXLS010000002">
    <property type="protein sequence ID" value="KAL2834362.1"/>
    <property type="molecule type" value="Genomic_DNA"/>
</dbReference>
<feature type="domain" description="DUF6594" evidence="2">
    <location>
        <begin position="20"/>
        <end position="275"/>
    </location>
</feature>
<evidence type="ECO:0000256" key="1">
    <source>
        <dbReference type="SAM" id="Phobius"/>
    </source>
</evidence>
<proteinExistence type="predicted"/>
<dbReference type="PANTHER" id="PTHR34502:SF4">
    <property type="entry name" value="DUF6594 DOMAIN-CONTAINING PROTEIN"/>
    <property type="match status" value="1"/>
</dbReference>
<gene>
    <name evidence="3" type="ORF">BDW59DRAFT_178782</name>
</gene>
<name>A0ABR4J3H3_9EURO</name>
<feature type="transmembrane region" description="Helical" evidence="1">
    <location>
        <begin position="263"/>
        <end position="282"/>
    </location>
</feature>
<accession>A0ABR4J3H3</accession>